<protein>
    <submittedName>
        <fullName evidence="1">Uncharacterized protein</fullName>
    </submittedName>
</protein>
<dbReference type="EMBL" id="HG322949">
    <property type="protein sequence ID" value="CDG85168.1"/>
    <property type="molecule type" value="Genomic_DNA"/>
</dbReference>
<keyword evidence="2" id="KW-1185">Reference proteome</keyword>
<dbReference type="Proteomes" id="UP000027604">
    <property type="component" value="Chromosome I"/>
</dbReference>
<accession>W0VCR4</accession>
<dbReference type="AlphaFoldDB" id="W0VCR4"/>
<reference evidence="1 2" key="1">
    <citation type="journal article" date="2015" name="Genome Announc.">
        <title>Genome Sequence of Mushroom Soft-Rot Pathogen Janthinobacterium agaricidamnosum.</title>
        <authorList>
            <person name="Graupner K."/>
            <person name="Lackner G."/>
            <person name="Hertweck C."/>
        </authorList>
    </citation>
    <scope>NUCLEOTIDE SEQUENCE [LARGE SCALE GENOMIC DNA]</scope>
    <source>
        <strain evidence="2">NBRC 102515 / DSM 9628</strain>
    </source>
</reference>
<organism evidence="1 2">
    <name type="scientific">Janthinobacterium agaricidamnosum NBRC 102515 = DSM 9628</name>
    <dbReference type="NCBI Taxonomy" id="1349767"/>
    <lineage>
        <taxon>Bacteria</taxon>
        <taxon>Pseudomonadati</taxon>
        <taxon>Pseudomonadota</taxon>
        <taxon>Betaproteobacteria</taxon>
        <taxon>Burkholderiales</taxon>
        <taxon>Oxalobacteraceae</taxon>
        <taxon>Janthinobacterium</taxon>
    </lineage>
</organism>
<dbReference type="HOGENOM" id="CLU_3290910_0_0_4"/>
<dbReference type="KEGG" id="jag:GJA_4561"/>
<proteinExistence type="predicted"/>
<gene>
    <name evidence="1" type="ORF">GJA_4561</name>
</gene>
<sequence length="40" mass="4821">MPLPETVQRLPQKEQLKVLFSLLIIHRVNYYLIVLECRLL</sequence>
<name>W0VCR4_9BURK</name>
<evidence type="ECO:0000313" key="1">
    <source>
        <dbReference type="EMBL" id="CDG85168.1"/>
    </source>
</evidence>
<evidence type="ECO:0000313" key="2">
    <source>
        <dbReference type="Proteomes" id="UP000027604"/>
    </source>
</evidence>